<reference evidence="1 2" key="2">
    <citation type="journal article" date="2012" name="Environ. Microbiol.">
        <title>Characterization of the first alginolytic operons in a marine bacterium: from their emergence in marine Flavobacteriia to their independent transfers to marine Proteobacteria and human gut Bacteroides.</title>
        <authorList>
            <person name="Thomas F."/>
            <person name="Barbeyron T."/>
            <person name="Tonon T."/>
            <person name="Genicot S."/>
            <person name="Czjzek M."/>
            <person name="Michel G."/>
        </authorList>
    </citation>
    <scope>NUCLEOTIDE SEQUENCE [LARGE SCALE GENOMIC DNA]</scope>
    <source>
        <strain evidence="2">DSM 12802 / CCUG 47099 / CIP 106680 / NCIMB 13871 / Dsij</strain>
    </source>
</reference>
<dbReference type="HOGENOM" id="CLU_2083979_0_0_10"/>
<dbReference type="EMBL" id="FP476056">
    <property type="protein sequence ID" value="CAZ98343.1"/>
    <property type="molecule type" value="Genomic_DNA"/>
</dbReference>
<dbReference type="AlphaFoldDB" id="G0L325"/>
<gene>
    <name evidence="1" type="ordered locus">zobellia_4208</name>
</gene>
<dbReference type="STRING" id="63186.ZOBELLIA_4208"/>
<protein>
    <submittedName>
        <fullName evidence="1">Uncharacterized protein</fullName>
    </submittedName>
</protein>
<name>G0L325_ZOBGA</name>
<dbReference type="Proteomes" id="UP000008898">
    <property type="component" value="Chromosome"/>
</dbReference>
<accession>G0L325</accession>
<dbReference type="RefSeq" id="WP_013995531.1">
    <property type="nucleotide sequence ID" value="NC_015844.1"/>
</dbReference>
<evidence type="ECO:0000313" key="2">
    <source>
        <dbReference type="Proteomes" id="UP000008898"/>
    </source>
</evidence>
<organism evidence="1 2">
    <name type="scientific">Zobellia galactanivorans (strain DSM 12802 / CCUG 47099 / CIP 106680 / NCIMB 13871 / Dsij)</name>
    <dbReference type="NCBI Taxonomy" id="63186"/>
    <lineage>
        <taxon>Bacteria</taxon>
        <taxon>Pseudomonadati</taxon>
        <taxon>Bacteroidota</taxon>
        <taxon>Flavobacteriia</taxon>
        <taxon>Flavobacteriales</taxon>
        <taxon>Flavobacteriaceae</taxon>
        <taxon>Zobellia</taxon>
    </lineage>
</organism>
<proteinExistence type="predicted"/>
<dbReference type="KEGG" id="zga:ZOBELLIA_4208"/>
<sequence length="117" mass="13306">MNIATFEANCTQPTCGHKFDAPLLSDFSYGEYIYSSNDGMEIKYFCGLKSEAWKLIGEIISEADEKDKTLKIGPTIQRLIGLVADRKNPDSYFTQDIYCPKCRSKVFTIDSDKKNRN</sequence>
<evidence type="ECO:0000313" key="1">
    <source>
        <dbReference type="EMBL" id="CAZ98343.1"/>
    </source>
</evidence>
<reference evidence="2" key="1">
    <citation type="submission" date="2009-07" db="EMBL/GenBank/DDBJ databases">
        <title>Complete genome sequence of Zobellia galactanivorans Dsij.</title>
        <authorList>
            <consortium name="Genoscope - CEA"/>
        </authorList>
    </citation>
    <scope>NUCLEOTIDE SEQUENCE [LARGE SCALE GENOMIC DNA]</scope>
    <source>
        <strain evidence="2">DSM 12802 / CCUG 47099 / CIP 106680 / NCIMB 13871 / Dsij</strain>
    </source>
</reference>
<keyword evidence="2" id="KW-1185">Reference proteome</keyword>